<feature type="domain" description="Aminoglycoside phosphotransferase" evidence="1">
    <location>
        <begin position="110"/>
        <end position="331"/>
    </location>
</feature>
<gene>
    <name evidence="2" type="ORF">CFN78_17015</name>
</gene>
<dbReference type="InterPro" id="IPR011009">
    <property type="entry name" value="Kinase-like_dom_sf"/>
</dbReference>
<dbReference type="PIRSF" id="PIRSF000707">
    <property type="entry name" value="Hygromycin-B_kinase"/>
    <property type="match status" value="1"/>
</dbReference>
<organism evidence="2 3">
    <name type="scientific">Amycolatopsis antarctica</name>
    <dbReference type="NCBI Taxonomy" id="1854586"/>
    <lineage>
        <taxon>Bacteria</taxon>
        <taxon>Bacillati</taxon>
        <taxon>Actinomycetota</taxon>
        <taxon>Actinomycetes</taxon>
        <taxon>Pseudonocardiales</taxon>
        <taxon>Pseudonocardiaceae</taxon>
        <taxon>Amycolatopsis</taxon>
    </lineage>
</organism>
<dbReference type="Pfam" id="PF01636">
    <property type="entry name" value="APH"/>
    <property type="match status" value="1"/>
</dbReference>
<dbReference type="InterPro" id="IPR016259">
    <property type="entry name" value="Hygromycin-B_Kinase"/>
</dbReference>
<evidence type="ECO:0000259" key="1">
    <source>
        <dbReference type="Pfam" id="PF01636"/>
    </source>
</evidence>
<evidence type="ECO:0000313" key="2">
    <source>
        <dbReference type="EMBL" id="OZM71860.1"/>
    </source>
</evidence>
<dbReference type="EMBL" id="NKYE01000010">
    <property type="protein sequence ID" value="OZM71860.1"/>
    <property type="molecule type" value="Genomic_DNA"/>
</dbReference>
<dbReference type="GO" id="GO:0016740">
    <property type="term" value="F:transferase activity"/>
    <property type="evidence" value="ECO:0007669"/>
    <property type="project" value="UniProtKB-KW"/>
</dbReference>
<proteinExistence type="predicted"/>
<dbReference type="InterPro" id="IPR051678">
    <property type="entry name" value="AGP_Transferase"/>
</dbReference>
<reference evidence="2 3" key="1">
    <citation type="submission" date="2017-07" db="EMBL/GenBank/DDBJ databases">
        <title>Amycolatopsis antarcticus sp. nov., isolated from the surface of an Antarcticus brown macroalga.</title>
        <authorList>
            <person name="Wang J."/>
            <person name="Leiva S."/>
            <person name="Huang J."/>
            <person name="Huang Y."/>
        </authorList>
    </citation>
    <scope>NUCLEOTIDE SEQUENCE [LARGE SCALE GENOMIC DNA]</scope>
    <source>
        <strain evidence="2 3">AU-G6</strain>
    </source>
</reference>
<dbReference type="Gene3D" id="3.90.1200.10">
    <property type="match status" value="1"/>
</dbReference>
<dbReference type="CDD" id="cd05120">
    <property type="entry name" value="APH_ChoK_like"/>
    <property type="match status" value="1"/>
</dbReference>
<dbReference type="AlphaFoldDB" id="A0A263D095"/>
<sequence length="382" mass="41819">MRRTPDSISTSTSWSATVGIRYSSRCGVGASCHPRPVAPPGPLGWIRKSRRAGARGPARFPVVTPAPTASFPRADTEERFRALTPEQLLGPVTGLVAALGHGGARIDRFTEGSLPVYAVGETLVLKLYPPVHGTELAVESGVLRALHATLAVPTPRVRDSGVRDGWGFLLMTRLPGRSLESVWPELSTSDRGRLADRLGRTLAALHRTEAPVLETLEPANWQEWIAGQRRTAAERQRRAGTPETWVEQIPGFLDSVDLGDPVPGLLHTECMREHVMMRYENGEWNASGLFDFEPAMRGAPEYDFAAVGLFVSCGDAAFLRALLLSYGYAPGELGVEFSRRCLAYTLLHRYSNLRWYLDVLPAPPEPVLDSLALTWWGTGTAE</sequence>
<dbReference type="InParanoid" id="A0A263D095"/>
<dbReference type="PANTHER" id="PTHR21310:SF15">
    <property type="entry name" value="AMINOGLYCOSIDE PHOSPHOTRANSFERASE DOMAIN-CONTAINING PROTEIN"/>
    <property type="match status" value="1"/>
</dbReference>
<dbReference type="InterPro" id="IPR002575">
    <property type="entry name" value="Aminoglycoside_PTrfase"/>
</dbReference>
<dbReference type="Proteomes" id="UP000242444">
    <property type="component" value="Unassembled WGS sequence"/>
</dbReference>
<keyword evidence="2" id="KW-0808">Transferase</keyword>
<name>A0A263D095_9PSEU</name>
<keyword evidence="3" id="KW-1185">Reference proteome</keyword>
<dbReference type="OrthoDB" id="2801014at2"/>
<protein>
    <submittedName>
        <fullName evidence="2">Aminoglycoside phosphotransferase</fullName>
    </submittedName>
</protein>
<dbReference type="PANTHER" id="PTHR21310">
    <property type="entry name" value="AMINOGLYCOSIDE PHOSPHOTRANSFERASE-RELATED-RELATED"/>
    <property type="match status" value="1"/>
</dbReference>
<evidence type="ECO:0000313" key="3">
    <source>
        <dbReference type="Proteomes" id="UP000242444"/>
    </source>
</evidence>
<dbReference type="SUPFAM" id="SSF56112">
    <property type="entry name" value="Protein kinase-like (PK-like)"/>
    <property type="match status" value="1"/>
</dbReference>
<accession>A0A263D095</accession>
<comment type="caution">
    <text evidence="2">The sequence shown here is derived from an EMBL/GenBank/DDBJ whole genome shotgun (WGS) entry which is preliminary data.</text>
</comment>